<feature type="domain" description="Reverse transcriptase" evidence="8">
    <location>
        <begin position="31"/>
        <end position="247"/>
    </location>
</feature>
<keyword evidence="6" id="KW-0051">Antiviral defense</keyword>
<comment type="similarity">
    <text evidence="7">Belongs to the bacterial reverse transcriptase family.</text>
</comment>
<keyword evidence="10" id="KW-1185">Reference proteome</keyword>
<dbReference type="InterPro" id="IPR000477">
    <property type="entry name" value="RT_dom"/>
</dbReference>
<evidence type="ECO:0000313" key="9">
    <source>
        <dbReference type="EMBL" id="MDR4126725.1"/>
    </source>
</evidence>
<dbReference type="Proteomes" id="UP001232156">
    <property type="component" value="Unassembled WGS sequence"/>
</dbReference>
<dbReference type="InterPro" id="IPR000123">
    <property type="entry name" value="Reverse_transcriptase_msDNA"/>
</dbReference>
<dbReference type="GO" id="GO:0003964">
    <property type="term" value="F:RNA-directed DNA polymerase activity"/>
    <property type="evidence" value="ECO:0007669"/>
    <property type="project" value="UniProtKB-KW"/>
</dbReference>
<evidence type="ECO:0000313" key="10">
    <source>
        <dbReference type="Proteomes" id="UP001232156"/>
    </source>
</evidence>
<evidence type="ECO:0000256" key="7">
    <source>
        <dbReference type="ARBA" id="ARBA00034120"/>
    </source>
</evidence>
<dbReference type="RefSeq" id="WP_347287412.1">
    <property type="nucleotide sequence ID" value="NZ_JAUZQE010000034.1"/>
</dbReference>
<sequence>MNPSATNAPFYRQRRIGTLQALRIPLGMPASDLLTLSERADSLYRLAKSITKPDGSIRNTYDAREPLKEIHRRIKNQILDQVSFPTYLTGSIKGCDYKTNATLHAHSRIVINEDISGFFPSTSADRVFNVWHSFFGFSGSVAQCLTKLTTRQGELPQGAITSSFLANLVFWQDEPILHARLAAAGLIYSRYVDDIAVSSRSFLTDEGKSEVIRQVYGMLLKHGYQPKRIKHDITTSSERMAVTKLAVNSKPGLDRTTRSRIRAAVQAIEKRVALGETLSFNKGAYPQTMGLVRHLERFHPGKAAPLKKRLLALKNACKNKPPHTETE</sequence>
<proteinExistence type="inferred from homology"/>
<reference evidence="9 10" key="1">
    <citation type="submission" date="2023-08" db="EMBL/GenBank/DDBJ databases">
        <title>Alcaligenaceae gen. nov., a novel taxon isolated from the sludge of Yixing Pesticide Factory.</title>
        <authorList>
            <person name="Ruan L."/>
        </authorList>
    </citation>
    <scope>NUCLEOTIDE SEQUENCE [LARGE SCALE GENOMIC DNA]</scope>
    <source>
        <strain evidence="9 10">LG-2</strain>
    </source>
</reference>
<dbReference type="Pfam" id="PF00078">
    <property type="entry name" value="RVT_1"/>
    <property type="match status" value="1"/>
</dbReference>
<evidence type="ECO:0000256" key="1">
    <source>
        <dbReference type="ARBA" id="ARBA00022679"/>
    </source>
</evidence>
<evidence type="ECO:0000256" key="3">
    <source>
        <dbReference type="ARBA" id="ARBA00022723"/>
    </source>
</evidence>
<keyword evidence="2 9" id="KW-0548">Nucleotidyltransferase</keyword>
<evidence type="ECO:0000256" key="6">
    <source>
        <dbReference type="ARBA" id="ARBA00023118"/>
    </source>
</evidence>
<organism evidence="9 10">
    <name type="scientific">Yanghanlia caeni</name>
    <dbReference type="NCBI Taxonomy" id="3064283"/>
    <lineage>
        <taxon>Bacteria</taxon>
        <taxon>Pseudomonadati</taxon>
        <taxon>Pseudomonadota</taxon>
        <taxon>Betaproteobacteria</taxon>
        <taxon>Burkholderiales</taxon>
        <taxon>Alcaligenaceae</taxon>
        <taxon>Yanghanlia</taxon>
    </lineage>
</organism>
<keyword evidence="1 9" id="KW-0808">Transferase</keyword>
<evidence type="ECO:0000256" key="5">
    <source>
        <dbReference type="ARBA" id="ARBA00022918"/>
    </source>
</evidence>
<comment type="caution">
    <text evidence="9">The sequence shown here is derived from an EMBL/GenBank/DDBJ whole genome shotgun (WGS) entry which is preliminary data.</text>
</comment>
<dbReference type="EMBL" id="JAUZQE010000034">
    <property type="protein sequence ID" value="MDR4126725.1"/>
    <property type="molecule type" value="Genomic_DNA"/>
</dbReference>
<dbReference type="PRINTS" id="PR00866">
    <property type="entry name" value="RNADNAPOLMS"/>
</dbReference>
<dbReference type="InterPro" id="IPR043502">
    <property type="entry name" value="DNA/RNA_pol_sf"/>
</dbReference>
<gene>
    <name evidence="9" type="ORF">Q8947_12120</name>
</gene>
<evidence type="ECO:0000256" key="2">
    <source>
        <dbReference type="ARBA" id="ARBA00022695"/>
    </source>
</evidence>
<keyword evidence="4" id="KW-0460">Magnesium</keyword>
<accession>A0ABU1D8G4</accession>
<evidence type="ECO:0000256" key="4">
    <source>
        <dbReference type="ARBA" id="ARBA00022842"/>
    </source>
</evidence>
<keyword evidence="3" id="KW-0479">Metal-binding</keyword>
<protein>
    <submittedName>
        <fullName evidence="9">Reverse transcriptase family protein</fullName>
        <ecNumber evidence="9">2.7.7.49</ecNumber>
    </submittedName>
</protein>
<evidence type="ECO:0000259" key="8">
    <source>
        <dbReference type="PROSITE" id="PS50878"/>
    </source>
</evidence>
<dbReference type="PROSITE" id="PS50878">
    <property type="entry name" value="RT_POL"/>
    <property type="match status" value="1"/>
</dbReference>
<name>A0ABU1D8G4_9BURK</name>
<dbReference type="CDD" id="cd03487">
    <property type="entry name" value="RT_Bac_retron_II"/>
    <property type="match status" value="1"/>
</dbReference>
<dbReference type="EC" id="2.7.7.49" evidence="9"/>
<keyword evidence="5 9" id="KW-0695">RNA-directed DNA polymerase</keyword>
<dbReference type="SUPFAM" id="SSF56672">
    <property type="entry name" value="DNA/RNA polymerases"/>
    <property type="match status" value="1"/>
</dbReference>